<name>A0A1I4E5Y3_9ACTN</name>
<protein>
    <submittedName>
        <fullName evidence="1">Uncharacterized protein</fullName>
    </submittedName>
</protein>
<gene>
    <name evidence="1" type="ORF">SAMN05216275_14718</name>
</gene>
<sequence length="202" mass="21754">MSFEERILMELKAEITARADRRRRTGRRLFTGAAVAGLAAAAAIAVPLLTGSERSAYAVTKNGDGTINVKLNEFRDADKLEQDLKRMGVTADITYLKPGKTCRGDRGEIVGGGSPEEWKGSASEKAVRLLPRGGMDIDPRYVGDGQTLVMAFTENADQTSEKPQVLWQFAGYVVNGQVKPCVVADDPTWNDIDGPGRPPAGS</sequence>
<keyword evidence="2" id="KW-1185">Reference proteome</keyword>
<dbReference type="Proteomes" id="UP000199111">
    <property type="component" value="Unassembled WGS sequence"/>
</dbReference>
<accession>A0A1I4E5Y3</accession>
<proteinExistence type="predicted"/>
<dbReference type="AlphaFoldDB" id="A0A1I4E5Y3"/>
<dbReference type="EMBL" id="FOQY01000047">
    <property type="protein sequence ID" value="SFL01165.1"/>
    <property type="molecule type" value="Genomic_DNA"/>
</dbReference>
<organism evidence="1 2">
    <name type="scientific">Streptosporangium canum</name>
    <dbReference type="NCBI Taxonomy" id="324952"/>
    <lineage>
        <taxon>Bacteria</taxon>
        <taxon>Bacillati</taxon>
        <taxon>Actinomycetota</taxon>
        <taxon>Actinomycetes</taxon>
        <taxon>Streptosporangiales</taxon>
        <taxon>Streptosporangiaceae</taxon>
        <taxon>Streptosporangium</taxon>
    </lineage>
</organism>
<reference evidence="2" key="1">
    <citation type="submission" date="2016-10" db="EMBL/GenBank/DDBJ databases">
        <authorList>
            <person name="Varghese N."/>
            <person name="Submissions S."/>
        </authorList>
    </citation>
    <scope>NUCLEOTIDE SEQUENCE [LARGE SCALE GENOMIC DNA]</scope>
    <source>
        <strain evidence="2">CGMCC 4.2126</strain>
    </source>
</reference>
<evidence type="ECO:0000313" key="1">
    <source>
        <dbReference type="EMBL" id="SFL01165.1"/>
    </source>
</evidence>
<evidence type="ECO:0000313" key="2">
    <source>
        <dbReference type="Proteomes" id="UP000199111"/>
    </source>
</evidence>